<dbReference type="OrthoDB" id="9781943at2"/>
<dbReference type="Pfam" id="PF12974">
    <property type="entry name" value="Phosphonate-bd"/>
    <property type="match status" value="1"/>
</dbReference>
<name>E4TG05_CALNY</name>
<dbReference type="AlphaFoldDB" id="E4TG05"/>
<evidence type="ECO:0000256" key="2">
    <source>
        <dbReference type="ARBA" id="ARBA00022729"/>
    </source>
</evidence>
<dbReference type="HOGENOM" id="CLU_051472_4_0_0"/>
<evidence type="ECO:0000256" key="1">
    <source>
        <dbReference type="ARBA" id="ARBA00007162"/>
    </source>
</evidence>
<sequence length="286" mass="32588" precursor="true">MVKIISTSIFVLMLFTTLLAETFHTIKIGVSSIVSAETNIKMYDGLAEYITKKTGTKSEIIYRKNYKDMNELITNKQVDLSFICTGAYVSIDNAIDILAVPQVNGKTYYKSLIIVNKTSNIHTISDLKNKIFAFTDPLSNTGYIYPVYLLLQNGITDRRYFKKVYYTNSHDKSIFLVNNGVVDAAAVDNMIFEYLSKISPKYVENINIIHSSMEFPNPPVVITNFSLKDKLKQIFLNMHNDPEGKAILKNLGIEKFVIVPKKEYDIIKNIKSFVDKNVKNTNNKIF</sequence>
<dbReference type="CDD" id="cd13571">
    <property type="entry name" value="PBP2_PnhD_1"/>
    <property type="match status" value="1"/>
</dbReference>
<dbReference type="NCBIfam" id="TIGR01098">
    <property type="entry name" value="3A0109s03R"/>
    <property type="match status" value="1"/>
</dbReference>
<dbReference type="PANTHER" id="PTHR35841:SF1">
    <property type="entry name" value="PHOSPHONATES-BINDING PERIPLASMIC PROTEIN"/>
    <property type="match status" value="1"/>
</dbReference>
<comment type="similarity">
    <text evidence="1">Belongs to the phosphate/phosphite/phosphonate binding protein family.</text>
</comment>
<accession>E4TG05</accession>
<dbReference type="eggNOG" id="COG3221">
    <property type="taxonomic scope" value="Bacteria"/>
</dbReference>
<dbReference type="PANTHER" id="PTHR35841">
    <property type="entry name" value="PHOSPHONATES-BINDING PERIPLASMIC PROTEIN"/>
    <property type="match status" value="1"/>
</dbReference>
<organism evidence="3 4">
    <name type="scientific">Calditerrivibrio nitroreducens (strain DSM 19672 / NBRC 101217 / Yu37-1)</name>
    <dbReference type="NCBI Taxonomy" id="768670"/>
    <lineage>
        <taxon>Bacteria</taxon>
        <taxon>Pseudomonadati</taxon>
        <taxon>Deferribacterota</taxon>
        <taxon>Deferribacteres</taxon>
        <taxon>Deferribacterales</taxon>
        <taxon>Calditerrivibrionaceae</taxon>
    </lineage>
</organism>
<dbReference type="InterPro" id="IPR005770">
    <property type="entry name" value="PhnD"/>
</dbReference>
<dbReference type="GO" id="GO:0043190">
    <property type="term" value="C:ATP-binding cassette (ABC) transporter complex"/>
    <property type="evidence" value="ECO:0007669"/>
    <property type="project" value="InterPro"/>
</dbReference>
<dbReference type="Gene3D" id="3.40.190.10">
    <property type="entry name" value="Periplasmic binding protein-like II"/>
    <property type="match status" value="2"/>
</dbReference>
<evidence type="ECO:0000313" key="4">
    <source>
        <dbReference type="Proteomes" id="UP000007039"/>
    </source>
</evidence>
<dbReference type="STRING" id="768670.Calni_0643"/>
<proteinExistence type="inferred from homology"/>
<protein>
    <submittedName>
        <fullName evidence="3">Phosphonate ABC transporter, periplasmic phosphonate-binding protein</fullName>
    </submittedName>
</protein>
<keyword evidence="4" id="KW-1185">Reference proteome</keyword>
<reference key="1">
    <citation type="submission" date="2010-11" db="EMBL/GenBank/DDBJ databases">
        <title>The complete genome of chromosome of Calditerrivibrio nitroreducens DSM 19672.</title>
        <authorList>
            <consortium name="US DOE Joint Genome Institute (JGI-PGF)"/>
            <person name="Lucas S."/>
            <person name="Copeland A."/>
            <person name="Lapidus A."/>
            <person name="Bruce D."/>
            <person name="Goodwin L."/>
            <person name="Pitluck S."/>
            <person name="Kyrpides N."/>
            <person name="Mavromatis K."/>
            <person name="Ivanova N."/>
            <person name="Mikhailova N."/>
            <person name="Zeytun A."/>
            <person name="Brettin T."/>
            <person name="Detter J.C."/>
            <person name="Tapia R."/>
            <person name="Han C."/>
            <person name="Land M."/>
            <person name="Hauser L."/>
            <person name="Markowitz V."/>
            <person name="Cheng J.-F."/>
            <person name="Hugenholtz P."/>
            <person name="Woyke T."/>
            <person name="Wu D."/>
            <person name="Spring S."/>
            <person name="Schroeder M."/>
            <person name="Brambilla E."/>
            <person name="Klenk H.-P."/>
            <person name="Eisen J.A."/>
        </authorList>
    </citation>
    <scope>NUCLEOTIDE SEQUENCE [LARGE SCALE GENOMIC DNA]</scope>
    <source>
        <strain>DSM 19672</strain>
    </source>
</reference>
<reference evidence="3 4" key="2">
    <citation type="journal article" date="2011" name="Stand. Genomic Sci.">
        <title>Complete genome sequence of Calditerrivibrio nitroreducens type strain (Yu37-1).</title>
        <authorList>
            <person name="Pitluck S."/>
            <person name="Sikorski J."/>
            <person name="Zeytun A."/>
            <person name="Lapidus A."/>
            <person name="Nolan M."/>
            <person name="Lucas S."/>
            <person name="Hammon N."/>
            <person name="Deshpande S."/>
            <person name="Cheng J.F."/>
            <person name="Tapia R."/>
            <person name="Han C."/>
            <person name="Goodwin L."/>
            <person name="Liolios K."/>
            <person name="Pagani I."/>
            <person name="Ivanova N."/>
            <person name="Mavromatis K."/>
            <person name="Pati A."/>
            <person name="Chen A."/>
            <person name="Palaniappan K."/>
            <person name="Hauser L."/>
            <person name="Chang Y.J."/>
            <person name="Jeffries C.D."/>
            <person name="Detter J.C."/>
            <person name="Brambilla E."/>
            <person name="Djao O.D."/>
            <person name="Rohde M."/>
            <person name="Spring S."/>
            <person name="Goker M."/>
            <person name="Woyke T."/>
            <person name="Bristow J."/>
            <person name="Eisen J.A."/>
            <person name="Markowitz V."/>
            <person name="Hugenholtz P."/>
            <person name="Kyrpides N.C."/>
            <person name="Klenk H.P."/>
            <person name="Land M."/>
        </authorList>
    </citation>
    <scope>NUCLEOTIDE SEQUENCE [LARGE SCALE GENOMIC DNA]</scope>
    <source>
        <strain evidence="4">DSM 19672 / NBRC 101217 / Yu37-1</strain>
    </source>
</reference>
<dbReference type="Proteomes" id="UP000007039">
    <property type="component" value="Chromosome"/>
</dbReference>
<dbReference type="KEGG" id="cni:Calni_0643"/>
<gene>
    <name evidence="3" type="ordered locus">Calni_0643</name>
</gene>
<keyword evidence="2" id="KW-0732">Signal</keyword>
<dbReference type="GO" id="GO:0055085">
    <property type="term" value="P:transmembrane transport"/>
    <property type="evidence" value="ECO:0007669"/>
    <property type="project" value="InterPro"/>
</dbReference>
<dbReference type="SUPFAM" id="SSF53850">
    <property type="entry name" value="Periplasmic binding protein-like II"/>
    <property type="match status" value="1"/>
</dbReference>
<dbReference type="RefSeq" id="WP_013450768.1">
    <property type="nucleotide sequence ID" value="NC_014758.1"/>
</dbReference>
<evidence type="ECO:0000313" key="3">
    <source>
        <dbReference type="EMBL" id="ADR18555.1"/>
    </source>
</evidence>
<dbReference type="EMBL" id="CP002347">
    <property type="protein sequence ID" value="ADR18555.1"/>
    <property type="molecule type" value="Genomic_DNA"/>
</dbReference>